<dbReference type="InterPro" id="IPR011008">
    <property type="entry name" value="Dimeric_a/b-barrel"/>
</dbReference>
<feature type="signal peptide" evidence="1">
    <location>
        <begin position="1"/>
        <end position="20"/>
    </location>
</feature>
<reference evidence="4" key="1">
    <citation type="journal article" date="2019" name="Int. J. Syst. Evol. Microbiol.">
        <title>The Global Catalogue of Microorganisms (GCM) 10K type strain sequencing project: providing services to taxonomists for standard genome sequencing and annotation.</title>
        <authorList>
            <consortium name="The Broad Institute Genomics Platform"/>
            <consortium name="The Broad Institute Genome Sequencing Center for Infectious Disease"/>
            <person name="Wu L."/>
            <person name="Ma J."/>
        </authorList>
    </citation>
    <scope>NUCLEOTIDE SEQUENCE [LARGE SCALE GENOMIC DNA]</scope>
    <source>
        <strain evidence="4">CGMCC 1.12606</strain>
    </source>
</reference>
<organism evidence="3 4">
    <name type="scientific">Muriicola marianensis</name>
    <dbReference type="NCBI Taxonomy" id="1324801"/>
    <lineage>
        <taxon>Bacteria</taxon>
        <taxon>Pseudomonadati</taxon>
        <taxon>Bacteroidota</taxon>
        <taxon>Flavobacteriia</taxon>
        <taxon>Flavobacteriales</taxon>
        <taxon>Flavobacteriaceae</taxon>
        <taxon>Muriicola</taxon>
    </lineage>
</organism>
<name>A0ABQ1QWY6_9FLAO</name>
<gene>
    <name evidence="3" type="ORF">GCM10011361_12930</name>
</gene>
<feature type="chain" id="PRO_5047242573" description="NIPSNAP domain-containing protein" evidence="1">
    <location>
        <begin position="21"/>
        <end position="246"/>
    </location>
</feature>
<evidence type="ECO:0000259" key="2">
    <source>
        <dbReference type="Pfam" id="PF07978"/>
    </source>
</evidence>
<keyword evidence="4" id="KW-1185">Reference proteome</keyword>
<dbReference type="Proteomes" id="UP000625780">
    <property type="component" value="Unassembled WGS sequence"/>
</dbReference>
<feature type="domain" description="NIPSNAP" evidence="2">
    <location>
        <begin position="143"/>
        <end position="245"/>
    </location>
</feature>
<accession>A0ABQ1QWY6</accession>
<evidence type="ECO:0000313" key="4">
    <source>
        <dbReference type="Proteomes" id="UP000625780"/>
    </source>
</evidence>
<dbReference type="RefSeq" id="WP_188369863.1">
    <property type="nucleotide sequence ID" value="NZ_BMFH01000001.1"/>
</dbReference>
<dbReference type="Pfam" id="PF07978">
    <property type="entry name" value="NIPSNAP"/>
    <property type="match status" value="1"/>
</dbReference>
<comment type="caution">
    <text evidence="3">The sequence shown here is derived from an EMBL/GenBank/DDBJ whole genome shotgun (WGS) entry which is preliminary data.</text>
</comment>
<dbReference type="InterPro" id="IPR012577">
    <property type="entry name" value="NIPSNAP"/>
</dbReference>
<sequence length="246" mass="28332">MKKLACLLSLLFLVVSSIRAQDQVYELRMYELEFFRPAEVLHSYFEDALIPALNRQGVSNVGAFEEIGESLPKKIYLLIPYKDITSFQNSSSELSTDEAYQQAASPYLTSGQDMIPYKRINVSLIHSTESFPELQVPADPGLFELRIYESHNEDALRRKLKMFESEFNIFEDAGLSMVFFGKNITGDQMPCLTYMLATADMEENKKGWANFVEHPQWKKLLAMEEFKNSMSDITRVFLKPLNYSQL</sequence>
<evidence type="ECO:0000256" key="1">
    <source>
        <dbReference type="SAM" id="SignalP"/>
    </source>
</evidence>
<dbReference type="Gene3D" id="3.30.70.100">
    <property type="match status" value="2"/>
</dbReference>
<keyword evidence="1" id="KW-0732">Signal</keyword>
<proteinExistence type="predicted"/>
<protein>
    <recommendedName>
        <fullName evidence="2">NIPSNAP domain-containing protein</fullName>
    </recommendedName>
</protein>
<dbReference type="SUPFAM" id="SSF54909">
    <property type="entry name" value="Dimeric alpha+beta barrel"/>
    <property type="match status" value="2"/>
</dbReference>
<dbReference type="EMBL" id="BMFH01000001">
    <property type="protein sequence ID" value="GGD47562.1"/>
    <property type="molecule type" value="Genomic_DNA"/>
</dbReference>
<evidence type="ECO:0000313" key="3">
    <source>
        <dbReference type="EMBL" id="GGD47562.1"/>
    </source>
</evidence>